<feature type="signal peptide" evidence="2">
    <location>
        <begin position="1"/>
        <end position="23"/>
    </location>
</feature>
<evidence type="ECO:0000256" key="1">
    <source>
        <dbReference type="SAM" id="MobiDB-lite"/>
    </source>
</evidence>
<dbReference type="AlphaFoldDB" id="A0A6B0UM91"/>
<sequence>MFYRNCSQLLVPILLIFRKLCRTMPLFFFGCRTCEPALHATSRVYYFRSQSWKLTTGTHYPSPTPQCTKQLILEYRTASGTNITAKESRGKQFRMSSATQKGKKTNKKKKAHGRV</sequence>
<evidence type="ECO:0000256" key="2">
    <source>
        <dbReference type="SAM" id="SignalP"/>
    </source>
</evidence>
<organism evidence="3">
    <name type="scientific">Ixodes ricinus</name>
    <name type="common">Common tick</name>
    <name type="synonym">Acarus ricinus</name>
    <dbReference type="NCBI Taxonomy" id="34613"/>
    <lineage>
        <taxon>Eukaryota</taxon>
        <taxon>Metazoa</taxon>
        <taxon>Ecdysozoa</taxon>
        <taxon>Arthropoda</taxon>
        <taxon>Chelicerata</taxon>
        <taxon>Arachnida</taxon>
        <taxon>Acari</taxon>
        <taxon>Parasitiformes</taxon>
        <taxon>Ixodida</taxon>
        <taxon>Ixodoidea</taxon>
        <taxon>Ixodidae</taxon>
        <taxon>Ixodinae</taxon>
        <taxon>Ixodes</taxon>
    </lineage>
</organism>
<dbReference type="EMBL" id="GIFC01008445">
    <property type="protein sequence ID" value="MXU90528.1"/>
    <property type="molecule type" value="Transcribed_RNA"/>
</dbReference>
<accession>A0A6B0UM91</accession>
<feature type="compositionally biased region" description="Basic residues" evidence="1">
    <location>
        <begin position="101"/>
        <end position="115"/>
    </location>
</feature>
<proteinExistence type="predicted"/>
<keyword evidence="2" id="KW-0732">Signal</keyword>
<protein>
    <submittedName>
        <fullName evidence="3">Putative secreted protein</fullName>
    </submittedName>
</protein>
<feature type="region of interest" description="Disordered" evidence="1">
    <location>
        <begin position="86"/>
        <end position="115"/>
    </location>
</feature>
<evidence type="ECO:0000313" key="3">
    <source>
        <dbReference type="EMBL" id="MXU90528.1"/>
    </source>
</evidence>
<name>A0A6B0UM91_IXORI</name>
<reference evidence="3" key="1">
    <citation type="submission" date="2019-12" db="EMBL/GenBank/DDBJ databases">
        <title>An insight into the sialome of adult female Ixodes ricinus ticks feeding for 6 days.</title>
        <authorList>
            <person name="Perner J."/>
            <person name="Ribeiro J.M.C."/>
        </authorList>
    </citation>
    <scope>NUCLEOTIDE SEQUENCE</scope>
    <source>
        <strain evidence="3">Semi-engorged</strain>
        <tissue evidence="3">Salivary glands</tissue>
    </source>
</reference>
<feature type="chain" id="PRO_5025330347" evidence="2">
    <location>
        <begin position="24"/>
        <end position="115"/>
    </location>
</feature>